<organism evidence="1 2">
    <name type="scientific">Vaccinium darrowii</name>
    <dbReference type="NCBI Taxonomy" id="229202"/>
    <lineage>
        <taxon>Eukaryota</taxon>
        <taxon>Viridiplantae</taxon>
        <taxon>Streptophyta</taxon>
        <taxon>Embryophyta</taxon>
        <taxon>Tracheophyta</taxon>
        <taxon>Spermatophyta</taxon>
        <taxon>Magnoliopsida</taxon>
        <taxon>eudicotyledons</taxon>
        <taxon>Gunneridae</taxon>
        <taxon>Pentapetalae</taxon>
        <taxon>asterids</taxon>
        <taxon>Ericales</taxon>
        <taxon>Ericaceae</taxon>
        <taxon>Vaccinioideae</taxon>
        <taxon>Vaccinieae</taxon>
        <taxon>Vaccinium</taxon>
    </lineage>
</organism>
<name>A0ACB7X302_9ERIC</name>
<dbReference type="Proteomes" id="UP000828048">
    <property type="component" value="Chromosome 2"/>
</dbReference>
<comment type="caution">
    <text evidence="1">The sequence shown here is derived from an EMBL/GenBank/DDBJ whole genome shotgun (WGS) entry which is preliminary data.</text>
</comment>
<protein>
    <submittedName>
        <fullName evidence="1">Uncharacterized protein</fullName>
    </submittedName>
</protein>
<accession>A0ACB7X302</accession>
<evidence type="ECO:0000313" key="2">
    <source>
        <dbReference type="Proteomes" id="UP000828048"/>
    </source>
</evidence>
<sequence>MVWSHDLIISLVERLSVWRSWSCCDRFSVELDVGPLQCQGANQPHPFPIAAPSCSWVVSPHVSDNHLFNYKLQCATRALVHLRLFGLLKVEYVSIRRRQSRLLVAGTGHGGYLRLGTTVTSCCKSCRRLCDLQQRRLERRALGMSWLFFKD</sequence>
<keyword evidence="2" id="KW-1185">Reference proteome</keyword>
<evidence type="ECO:0000313" key="1">
    <source>
        <dbReference type="EMBL" id="KAH7835057.1"/>
    </source>
</evidence>
<dbReference type="EMBL" id="CM037152">
    <property type="protein sequence ID" value="KAH7835057.1"/>
    <property type="molecule type" value="Genomic_DNA"/>
</dbReference>
<reference evidence="1 2" key="1">
    <citation type="journal article" date="2021" name="Hortic Res">
        <title>High-quality reference genome and annotation aids understanding of berry development for evergreen blueberry (Vaccinium darrowii).</title>
        <authorList>
            <person name="Yu J."/>
            <person name="Hulse-Kemp A.M."/>
            <person name="Babiker E."/>
            <person name="Staton M."/>
        </authorList>
    </citation>
    <scope>NUCLEOTIDE SEQUENCE [LARGE SCALE GENOMIC DNA]</scope>
    <source>
        <strain evidence="2">cv. NJ 8807/NJ 8810</strain>
        <tissue evidence="1">Young leaf</tissue>
    </source>
</reference>
<proteinExistence type="predicted"/>
<gene>
    <name evidence="1" type="ORF">Vadar_022467</name>
</gene>